<feature type="transmembrane region" description="Helical" evidence="8">
    <location>
        <begin position="104"/>
        <end position="123"/>
    </location>
</feature>
<dbReference type="OrthoDB" id="6243248at2759"/>
<evidence type="ECO:0000256" key="5">
    <source>
        <dbReference type="ARBA" id="ARBA00022989"/>
    </source>
</evidence>
<proteinExistence type="predicted"/>
<sequence>MAVKPHGSLLKKHSQTDLVSRLKSRKILGVGGEDDKGEIHRSKISQMLGNEFKFSLHEPFGLRHWQFTSAVIFSVAGILALVFPRMLHGWLFQGEYKLSCIASLRLHSGALLSIALILWNAFYTSEKAIIRWTLLSETCYFVVAFLVTLLSAMDQGLFSQGVGFLLLSYALFGIMSLFYYLQVGRKPKKI</sequence>
<keyword evidence="3" id="KW-0597">Phosphoprotein</keyword>
<reference evidence="9 10" key="1">
    <citation type="journal article" date="2018" name="Nat. Ecol. Evol.">
        <title>Shark genomes provide insights into elasmobranch evolution and the origin of vertebrates.</title>
        <authorList>
            <person name="Hara Y"/>
            <person name="Yamaguchi K"/>
            <person name="Onimaru K"/>
            <person name="Kadota M"/>
            <person name="Koyanagi M"/>
            <person name="Keeley SD"/>
            <person name="Tatsumi K"/>
            <person name="Tanaka K"/>
            <person name="Motone F"/>
            <person name="Kageyama Y"/>
            <person name="Nozu R"/>
            <person name="Adachi N"/>
            <person name="Nishimura O"/>
            <person name="Nakagawa R"/>
            <person name="Tanegashima C"/>
            <person name="Kiyatake I"/>
            <person name="Matsumoto R"/>
            <person name="Murakumo K"/>
            <person name="Nishida K"/>
            <person name="Terakita A"/>
            <person name="Kuratani S"/>
            <person name="Sato K"/>
            <person name="Hyodo S Kuraku.S."/>
        </authorList>
    </citation>
    <scope>NUCLEOTIDE SEQUENCE [LARGE SCALE GENOMIC DNA]</scope>
</reference>
<gene>
    <name evidence="9" type="ORF">chiPu_0009776</name>
</gene>
<accession>A0A401SLR1</accession>
<evidence type="ECO:0000313" key="10">
    <source>
        <dbReference type="Proteomes" id="UP000287033"/>
    </source>
</evidence>
<feature type="transmembrane region" description="Helical" evidence="8">
    <location>
        <begin position="162"/>
        <end position="181"/>
    </location>
</feature>
<keyword evidence="6 8" id="KW-0472">Membrane</keyword>
<evidence type="ECO:0000256" key="2">
    <source>
        <dbReference type="ARBA" id="ARBA00019449"/>
    </source>
</evidence>
<dbReference type="AlphaFoldDB" id="A0A401SLR1"/>
<protein>
    <recommendedName>
        <fullName evidence="2">Tumor protein p53-inducible protein 11</fullName>
    </recommendedName>
    <alternativeName>
        <fullName evidence="7">p53-induced gene 11 protein</fullName>
    </alternativeName>
</protein>
<comment type="caution">
    <text evidence="9">The sequence shown here is derived from an EMBL/GenBank/DDBJ whole genome shotgun (WGS) entry which is preliminary data.</text>
</comment>
<evidence type="ECO:0000256" key="3">
    <source>
        <dbReference type="ARBA" id="ARBA00022553"/>
    </source>
</evidence>
<evidence type="ECO:0000256" key="1">
    <source>
        <dbReference type="ARBA" id="ARBA00004141"/>
    </source>
</evidence>
<dbReference type="Pfam" id="PF14936">
    <property type="entry name" value="p53-inducible11"/>
    <property type="match status" value="1"/>
</dbReference>
<name>A0A401SLR1_CHIPU</name>
<dbReference type="InterPro" id="IPR028266">
    <property type="entry name" value="TP53I11"/>
</dbReference>
<dbReference type="GO" id="GO:0016020">
    <property type="term" value="C:membrane"/>
    <property type="evidence" value="ECO:0007669"/>
    <property type="project" value="UniProtKB-SubCell"/>
</dbReference>
<evidence type="ECO:0000256" key="8">
    <source>
        <dbReference type="SAM" id="Phobius"/>
    </source>
</evidence>
<keyword evidence="5 8" id="KW-1133">Transmembrane helix</keyword>
<evidence type="ECO:0000313" key="9">
    <source>
        <dbReference type="EMBL" id="GCC31319.1"/>
    </source>
</evidence>
<feature type="transmembrane region" description="Helical" evidence="8">
    <location>
        <begin position="64"/>
        <end position="83"/>
    </location>
</feature>
<dbReference type="PANTHER" id="PTHR31584:SF1">
    <property type="entry name" value="TUMOR PROTEIN P53-INDUCIBLE PROTEIN 11"/>
    <property type="match status" value="1"/>
</dbReference>
<feature type="transmembrane region" description="Helical" evidence="8">
    <location>
        <begin position="129"/>
        <end position="150"/>
    </location>
</feature>
<dbReference type="Proteomes" id="UP000287033">
    <property type="component" value="Unassembled WGS sequence"/>
</dbReference>
<dbReference type="PANTHER" id="PTHR31584">
    <property type="entry name" value="TUMOR PROTEIN P53-INDUCIBLE PROTEIN 11"/>
    <property type="match status" value="1"/>
</dbReference>
<comment type="subcellular location">
    <subcellularLocation>
        <location evidence="1">Membrane</location>
        <topology evidence="1">Multi-pass membrane protein</topology>
    </subcellularLocation>
</comment>
<evidence type="ECO:0000256" key="4">
    <source>
        <dbReference type="ARBA" id="ARBA00022692"/>
    </source>
</evidence>
<dbReference type="OMA" id="ECCASIW"/>
<keyword evidence="4 8" id="KW-0812">Transmembrane</keyword>
<dbReference type="EMBL" id="BEZZ01000355">
    <property type="protein sequence ID" value="GCC31319.1"/>
    <property type="molecule type" value="Genomic_DNA"/>
</dbReference>
<organism evidence="9 10">
    <name type="scientific">Chiloscyllium punctatum</name>
    <name type="common">Brownbanded bambooshark</name>
    <name type="synonym">Hemiscyllium punctatum</name>
    <dbReference type="NCBI Taxonomy" id="137246"/>
    <lineage>
        <taxon>Eukaryota</taxon>
        <taxon>Metazoa</taxon>
        <taxon>Chordata</taxon>
        <taxon>Craniata</taxon>
        <taxon>Vertebrata</taxon>
        <taxon>Chondrichthyes</taxon>
        <taxon>Elasmobranchii</taxon>
        <taxon>Galeomorphii</taxon>
        <taxon>Galeoidea</taxon>
        <taxon>Orectolobiformes</taxon>
        <taxon>Hemiscylliidae</taxon>
        <taxon>Chiloscyllium</taxon>
    </lineage>
</organism>
<evidence type="ECO:0000256" key="7">
    <source>
        <dbReference type="ARBA" id="ARBA00032100"/>
    </source>
</evidence>
<evidence type="ECO:0000256" key="6">
    <source>
        <dbReference type="ARBA" id="ARBA00023136"/>
    </source>
</evidence>
<keyword evidence="10" id="KW-1185">Reference proteome</keyword>